<dbReference type="PANTHER" id="PTHR21490">
    <property type="entry name" value="ENKURIN-RELATED"/>
    <property type="match status" value="1"/>
</dbReference>
<proteinExistence type="predicted"/>
<dbReference type="GO" id="GO:0005856">
    <property type="term" value="C:cytoskeleton"/>
    <property type="evidence" value="ECO:0007669"/>
    <property type="project" value="UniProtKB-SubCell"/>
</dbReference>
<evidence type="ECO:0000313" key="9">
    <source>
        <dbReference type="EMBL" id="CAD9269209.1"/>
    </source>
</evidence>
<feature type="domain" description="Enkurin" evidence="8">
    <location>
        <begin position="173"/>
        <end position="271"/>
    </location>
</feature>
<protein>
    <recommendedName>
        <fullName evidence="8">Enkurin domain-containing protein</fullName>
    </recommendedName>
</protein>
<dbReference type="InterPro" id="IPR052102">
    <property type="entry name" value="Enkurin_domain-protein"/>
</dbReference>
<organism evidence="9">
    <name type="scientific">Phaeomonas parva</name>
    <dbReference type="NCBI Taxonomy" id="124430"/>
    <lineage>
        <taxon>Eukaryota</taxon>
        <taxon>Sar</taxon>
        <taxon>Stramenopiles</taxon>
        <taxon>Ochrophyta</taxon>
        <taxon>Pinguiophyceae</taxon>
        <taxon>Pinguiochrysidales</taxon>
        <taxon>Pinguiochrysidaceae</taxon>
        <taxon>Phaeomonas</taxon>
    </lineage>
</organism>
<comment type="subcellular location">
    <subcellularLocation>
        <location evidence="1">Cell projection</location>
        <location evidence="1">Cilium</location>
    </subcellularLocation>
    <subcellularLocation>
        <location evidence="2">Cytoplasm</location>
        <location evidence="2">Cytoskeleton</location>
    </subcellularLocation>
</comment>
<evidence type="ECO:0000256" key="3">
    <source>
        <dbReference type="ARBA" id="ARBA00022490"/>
    </source>
</evidence>
<evidence type="ECO:0000256" key="2">
    <source>
        <dbReference type="ARBA" id="ARBA00004245"/>
    </source>
</evidence>
<keyword evidence="5" id="KW-0966">Cell projection</keyword>
<evidence type="ECO:0000256" key="6">
    <source>
        <dbReference type="SAM" id="Coils"/>
    </source>
</evidence>
<dbReference type="AlphaFoldDB" id="A0A7S1UJ87"/>
<dbReference type="EMBL" id="HBGJ01043897">
    <property type="protein sequence ID" value="CAD9269209.1"/>
    <property type="molecule type" value="Transcribed_RNA"/>
</dbReference>
<feature type="compositionally biased region" description="Pro residues" evidence="7">
    <location>
        <begin position="107"/>
        <end position="117"/>
    </location>
</feature>
<keyword evidence="4" id="KW-0206">Cytoskeleton</keyword>
<feature type="coiled-coil region" evidence="6">
    <location>
        <begin position="171"/>
        <end position="219"/>
    </location>
</feature>
<feature type="region of interest" description="Disordered" evidence="7">
    <location>
        <begin position="103"/>
        <end position="122"/>
    </location>
</feature>
<reference evidence="9" key="1">
    <citation type="submission" date="2021-01" db="EMBL/GenBank/DDBJ databases">
        <authorList>
            <person name="Corre E."/>
            <person name="Pelletier E."/>
            <person name="Niang G."/>
            <person name="Scheremetjew M."/>
            <person name="Finn R."/>
            <person name="Kale V."/>
            <person name="Holt S."/>
            <person name="Cochrane G."/>
            <person name="Meng A."/>
            <person name="Brown T."/>
            <person name="Cohen L."/>
        </authorList>
    </citation>
    <scope>NUCLEOTIDE SEQUENCE</scope>
    <source>
        <strain evidence="9">CCMP2877</strain>
    </source>
</reference>
<evidence type="ECO:0000256" key="4">
    <source>
        <dbReference type="ARBA" id="ARBA00023212"/>
    </source>
</evidence>
<evidence type="ECO:0000259" key="8">
    <source>
        <dbReference type="PROSITE" id="PS51665"/>
    </source>
</evidence>
<dbReference type="InterPro" id="IPR027012">
    <property type="entry name" value="Enkurin_dom"/>
</dbReference>
<evidence type="ECO:0000256" key="1">
    <source>
        <dbReference type="ARBA" id="ARBA00004138"/>
    </source>
</evidence>
<name>A0A7S1UJ87_9STRA</name>
<evidence type="ECO:0000256" key="7">
    <source>
        <dbReference type="SAM" id="MobiDB-lite"/>
    </source>
</evidence>
<dbReference type="PROSITE" id="PS51665">
    <property type="entry name" value="ENKURIN"/>
    <property type="match status" value="1"/>
</dbReference>
<accession>A0A7S1UJ87</accession>
<dbReference type="GO" id="GO:0005516">
    <property type="term" value="F:calmodulin binding"/>
    <property type="evidence" value="ECO:0007669"/>
    <property type="project" value="TreeGrafter"/>
</dbReference>
<gene>
    <name evidence="9" type="ORF">PPAR1163_LOCUS27646</name>
</gene>
<sequence>MNETIYNLVQTNTVEAVKPPMYRSKHDPMAPLVGSTIGTFGTTRINGAGIRVEKKDSSLFSPIQSTKPDPKTFLRKAAGTERTQKRLAAGSNTLGRSTRKYEFSQPIPDPVVPPKPSVPRREDRPIYGLTTSKNFIVSNAIEAILQVPGESKPGEPDYLAKPDYGQVPGYLEDVKKEIDAENEMIDAYVRDHLGVQEEAQEMVEEMDELERQMLIEKLKAKWEKVNSRYQRITHVVKMERYQMRRKELMEQELSALEKQVRLEPATLSPTLTSTEALNATVPNSLTLTPTRTLK</sequence>
<keyword evidence="3" id="KW-0963">Cytoplasm</keyword>
<keyword evidence="6" id="KW-0175">Coiled coil</keyword>
<dbReference type="Pfam" id="PF13864">
    <property type="entry name" value="Enkurin"/>
    <property type="match status" value="1"/>
</dbReference>
<dbReference type="PANTHER" id="PTHR21490:SF0">
    <property type="entry name" value="ENKURIN"/>
    <property type="match status" value="1"/>
</dbReference>
<evidence type="ECO:0000256" key="5">
    <source>
        <dbReference type="ARBA" id="ARBA00023273"/>
    </source>
</evidence>
<dbReference type="GO" id="GO:0005929">
    <property type="term" value="C:cilium"/>
    <property type="evidence" value="ECO:0007669"/>
    <property type="project" value="UniProtKB-SubCell"/>
</dbReference>